<dbReference type="GO" id="GO:0016020">
    <property type="term" value="C:membrane"/>
    <property type="evidence" value="ECO:0007669"/>
    <property type="project" value="UniProtKB-SubCell"/>
</dbReference>
<feature type="transmembrane region" description="Helical" evidence="6">
    <location>
        <begin position="220"/>
        <end position="239"/>
    </location>
</feature>
<evidence type="ECO:0000256" key="2">
    <source>
        <dbReference type="ARBA" id="ARBA00007362"/>
    </source>
</evidence>
<dbReference type="AlphaFoldDB" id="A0A4R3HR90"/>
<dbReference type="InterPro" id="IPR000620">
    <property type="entry name" value="EamA_dom"/>
</dbReference>
<feature type="transmembrane region" description="Helical" evidence="6">
    <location>
        <begin position="92"/>
        <end position="109"/>
    </location>
</feature>
<sequence>MLSIPVGAALCWIYLVWGSTYLSNRIALESMPPSLISGIRFLIAGSVLLLISALSGARLPKLGEWKVAAVPGVLMIAIGQGSMVYAGPMLPSGIIALLFAMLPIWTTLLQWAMPGGTRPSAGVLAGLLLGSAGMALLVGRGSGAGTHWQLEGLVAVVLGTLSWAVAALYMKRRAPQGSALQGAAMQMLTGGACQILVATLCGDWQTFSFGQITPRSGWAVTYLVIVASVITYPVYNWLVKAATPTLVATFAFVNPVVALYLGWLVLDEKMTALMVLSSVLIVCGVIAITFAQARANRGDRLALAEKAAGAGKLQGSGI</sequence>
<feature type="domain" description="EamA" evidence="7">
    <location>
        <begin position="152"/>
        <end position="289"/>
    </location>
</feature>
<evidence type="ECO:0000313" key="8">
    <source>
        <dbReference type="EMBL" id="TCS35160.1"/>
    </source>
</evidence>
<protein>
    <submittedName>
        <fullName evidence="8">Drug/metabolite transporter (DMT)-like permease</fullName>
    </submittedName>
</protein>
<feature type="transmembrane region" description="Helical" evidence="6">
    <location>
        <begin position="152"/>
        <end position="170"/>
    </location>
</feature>
<dbReference type="PANTHER" id="PTHR32322">
    <property type="entry name" value="INNER MEMBRANE TRANSPORTER"/>
    <property type="match status" value="1"/>
</dbReference>
<evidence type="ECO:0000256" key="6">
    <source>
        <dbReference type="SAM" id="Phobius"/>
    </source>
</evidence>
<accession>A0A4R3HR90</accession>
<feature type="transmembrane region" description="Helical" evidence="6">
    <location>
        <begin position="121"/>
        <end position="140"/>
    </location>
</feature>
<proteinExistence type="inferred from homology"/>
<dbReference type="PANTHER" id="PTHR32322:SF2">
    <property type="entry name" value="EAMA DOMAIN-CONTAINING PROTEIN"/>
    <property type="match status" value="1"/>
</dbReference>
<dbReference type="RefSeq" id="WP_165973845.1">
    <property type="nucleotide sequence ID" value="NZ_SLZQ01000011.1"/>
</dbReference>
<evidence type="ECO:0000256" key="3">
    <source>
        <dbReference type="ARBA" id="ARBA00022692"/>
    </source>
</evidence>
<organism evidence="8 9">
    <name type="scientific">Paucimonas lemoignei</name>
    <name type="common">Pseudomonas lemoignei</name>
    <dbReference type="NCBI Taxonomy" id="29443"/>
    <lineage>
        <taxon>Bacteria</taxon>
        <taxon>Pseudomonadati</taxon>
        <taxon>Pseudomonadota</taxon>
        <taxon>Betaproteobacteria</taxon>
        <taxon>Burkholderiales</taxon>
        <taxon>Burkholderiaceae</taxon>
        <taxon>Paucimonas</taxon>
    </lineage>
</organism>
<feature type="transmembrane region" description="Helical" evidence="6">
    <location>
        <begin position="182"/>
        <end position="200"/>
    </location>
</feature>
<comment type="similarity">
    <text evidence="2">Belongs to the EamA transporter family.</text>
</comment>
<keyword evidence="3 6" id="KW-0812">Transmembrane</keyword>
<evidence type="ECO:0000313" key="9">
    <source>
        <dbReference type="Proteomes" id="UP000295382"/>
    </source>
</evidence>
<feature type="transmembrane region" description="Helical" evidence="6">
    <location>
        <begin position="272"/>
        <end position="291"/>
    </location>
</feature>
<dbReference type="InterPro" id="IPR037185">
    <property type="entry name" value="EmrE-like"/>
</dbReference>
<evidence type="ECO:0000259" key="7">
    <source>
        <dbReference type="Pfam" id="PF00892"/>
    </source>
</evidence>
<keyword evidence="4 6" id="KW-1133">Transmembrane helix</keyword>
<comment type="subcellular location">
    <subcellularLocation>
        <location evidence="1">Membrane</location>
        <topology evidence="1">Multi-pass membrane protein</topology>
    </subcellularLocation>
</comment>
<dbReference type="InterPro" id="IPR050638">
    <property type="entry name" value="AA-Vitamin_Transporters"/>
</dbReference>
<evidence type="ECO:0000256" key="1">
    <source>
        <dbReference type="ARBA" id="ARBA00004141"/>
    </source>
</evidence>
<feature type="transmembrane region" description="Helical" evidence="6">
    <location>
        <begin position="246"/>
        <end position="266"/>
    </location>
</feature>
<keyword evidence="9" id="KW-1185">Reference proteome</keyword>
<feature type="transmembrane region" description="Helical" evidence="6">
    <location>
        <begin position="34"/>
        <end position="55"/>
    </location>
</feature>
<dbReference type="SUPFAM" id="SSF103481">
    <property type="entry name" value="Multidrug resistance efflux transporter EmrE"/>
    <property type="match status" value="2"/>
</dbReference>
<gene>
    <name evidence="8" type="ORF">EDC30_11175</name>
</gene>
<dbReference type="EMBL" id="SLZQ01000011">
    <property type="protein sequence ID" value="TCS35160.1"/>
    <property type="molecule type" value="Genomic_DNA"/>
</dbReference>
<keyword evidence="5 6" id="KW-0472">Membrane</keyword>
<evidence type="ECO:0000256" key="5">
    <source>
        <dbReference type="ARBA" id="ARBA00023136"/>
    </source>
</evidence>
<feature type="domain" description="EamA" evidence="7">
    <location>
        <begin position="15"/>
        <end position="138"/>
    </location>
</feature>
<reference evidence="8 9" key="1">
    <citation type="submission" date="2019-03" db="EMBL/GenBank/DDBJ databases">
        <title>Genomic Encyclopedia of Type Strains, Phase IV (KMG-IV): sequencing the most valuable type-strain genomes for metagenomic binning, comparative biology and taxonomic classification.</title>
        <authorList>
            <person name="Goeker M."/>
        </authorList>
    </citation>
    <scope>NUCLEOTIDE SEQUENCE [LARGE SCALE GENOMIC DNA]</scope>
    <source>
        <strain evidence="8 9">DSM 7445</strain>
    </source>
</reference>
<evidence type="ECO:0000256" key="4">
    <source>
        <dbReference type="ARBA" id="ARBA00022989"/>
    </source>
</evidence>
<dbReference type="Pfam" id="PF00892">
    <property type="entry name" value="EamA"/>
    <property type="match status" value="2"/>
</dbReference>
<feature type="transmembrane region" description="Helical" evidence="6">
    <location>
        <begin position="67"/>
        <end position="86"/>
    </location>
</feature>
<comment type="caution">
    <text evidence="8">The sequence shown here is derived from an EMBL/GenBank/DDBJ whole genome shotgun (WGS) entry which is preliminary data.</text>
</comment>
<name>A0A4R3HR90_PAULE</name>
<dbReference type="Proteomes" id="UP000295382">
    <property type="component" value="Unassembled WGS sequence"/>
</dbReference>